<gene>
    <name evidence="2" type="ORF">GCM10009754_55750</name>
</gene>
<accession>A0ABN2RRI5</accession>
<dbReference type="PANTHER" id="PTHR36151">
    <property type="entry name" value="BLR2777 PROTEIN"/>
    <property type="match status" value="1"/>
</dbReference>
<comment type="caution">
    <text evidence="2">The sequence shown here is derived from an EMBL/GenBank/DDBJ whole genome shotgun (WGS) entry which is preliminary data.</text>
</comment>
<proteinExistence type="predicted"/>
<dbReference type="RefSeq" id="WP_344425109.1">
    <property type="nucleotide sequence ID" value="NZ_BAAANN010000024.1"/>
</dbReference>
<keyword evidence="3" id="KW-1185">Reference proteome</keyword>
<dbReference type="Pfam" id="PF09995">
    <property type="entry name" value="MPAB_Lcp_cat"/>
    <property type="match status" value="1"/>
</dbReference>
<evidence type="ECO:0000259" key="1">
    <source>
        <dbReference type="Pfam" id="PF09995"/>
    </source>
</evidence>
<dbReference type="PANTHER" id="PTHR36151:SF3">
    <property type="entry name" value="ER-BOUND OXYGENASE MPAB_MPAB'_RUBBER OXYGENASE CATALYTIC DOMAIN-CONTAINING PROTEIN"/>
    <property type="match status" value="1"/>
</dbReference>
<name>A0ABN2RRI5_9PSEU</name>
<organism evidence="2 3">
    <name type="scientific">Amycolatopsis minnesotensis</name>
    <dbReference type="NCBI Taxonomy" id="337894"/>
    <lineage>
        <taxon>Bacteria</taxon>
        <taxon>Bacillati</taxon>
        <taxon>Actinomycetota</taxon>
        <taxon>Actinomycetes</taxon>
        <taxon>Pseudonocardiales</taxon>
        <taxon>Pseudonocardiaceae</taxon>
        <taxon>Amycolatopsis</taxon>
    </lineage>
</organism>
<dbReference type="Proteomes" id="UP001501116">
    <property type="component" value="Unassembled WGS sequence"/>
</dbReference>
<dbReference type="InterPro" id="IPR018713">
    <property type="entry name" value="MPAB/Lcp_cat_dom"/>
</dbReference>
<protein>
    <submittedName>
        <fullName evidence="2">Oxygenase MpaB family protein</fullName>
    </submittedName>
</protein>
<feature type="domain" description="ER-bound oxygenase mpaB/mpaB'/Rubber oxygenase catalytic" evidence="1">
    <location>
        <begin position="23"/>
        <end position="248"/>
    </location>
</feature>
<evidence type="ECO:0000313" key="2">
    <source>
        <dbReference type="EMBL" id="GAA1973666.1"/>
    </source>
</evidence>
<sequence length="351" mass="39412">MTRKRSVEPHEDYGFFGPESVTWKVWSYPTSLTVGFQRAVVVEELDPALVASVDETKAIRNRPRTRYDRTLRYFAMVAFGGSRSTLKAADVLVKIHSKAIGTEPLSGDPYDANDPKSQLWIHLTAWHSILYAYEKYGLGKLTPAEEERYWQECAVAAELQTCAPEDVPRDRVGVRAYFEEMRPQLVGSDVARSTMDHLLHAEVMLPPMPALLRPVTLLVTRVLRAATIATMPRWMRTMSGLRQSRFTDVLVTPLLKITFRLAHLNRRLELMMLRRLSPATVPVVAPVLLGIPPATPETVTPAEGRRRYGYAKPAEAHLEWRAKQRARVFESGTAPSDAGIVESEPVLGPIA</sequence>
<dbReference type="EMBL" id="BAAANN010000024">
    <property type="protein sequence ID" value="GAA1973666.1"/>
    <property type="molecule type" value="Genomic_DNA"/>
</dbReference>
<evidence type="ECO:0000313" key="3">
    <source>
        <dbReference type="Proteomes" id="UP001501116"/>
    </source>
</evidence>
<reference evidence="2 3" key="1">
    <citation type="journal article" date="2019" name="Int. J. Syst. Evol. Microbiol.">
        <title>The Global Catalogue of Microorganisms (GCM) 10K type strain sequencing project: providing services to taxonomists for standard genome sequencing and annotation.</title>
        <authorList>
            <consortium name="The Broad Institute Genomics Platform"/>
            <consortium name="The Broad Institute Genome Sequencing Center for Infectious Disease"/>
            <person name="Wu L."/>
            <person name="Ma J."/>
        </authorList>
    </citation>
    <scope>NUCLEOTIDE SEQUENCE [LARGE SCALE GENOMIC DNA]</scope>
    <source>
        <strain evidence="2 3">JCM 14545</strain>
    </source>
</reference>